<evidence type="ECO:0000256" key="1">
    <source>
        <dbReference type="SAM" id="MobiDB-lite"/>
    </source>
</evidence>
<feature type="region of interest" description="Disordered" evidence="1">
    <location>
        <begin position="17"/>
        <end position="37"/>
    </location>
</feature>
<evidence type="ECO:0000313" key="2">
    <source>
        <dbReference type="EMBL" id="CQR49168.1"/>
    </source>
</evidence>
<gene>
    <name evidence="2" type="ORF">BN996_00624</name>
</gene>
<keyword evidence="3" id="KW-1185">Reference proteome</keyword>
<feature type="compositionally biased region" description="Acidic residues" evidence="1">
    <location>
        <begin position="28"/>
        <end position="37"/>
    </location>
</feature>
<name>A0A0D6JNH6_9EURY</name>
<proteinExistence type="predicted"/>
<dbReference type="EMBL" id="CSTE01000001">
    <property type="protein sequence ID" value="CQR49168.1"/>
    <property type="molecule type" value="Genomic_DNA"/>
</dbReference>
<evidence type="ECO:0000313" key="3">
    <source>
        <dbReference type="Proteomes" id="UP000198902"/>
    </source>
</evidence>
<reference evidence="3" key="1">
    <citation type="submission" date="2015-03" db="EMBL/GenBank/DDBJ databases">
        <authorList>
            <person name="Urmite Genomes"/>
        </authorList>
    </citation>
    <scope>NUCLEOTIDE SEQUENCE [LARGE SCALE GENOMIC DNA]</scope>
    <source>
        <strain evidence="3">Arc-Hr</strain>
    </source>
</reference>
<dbReference type="Proteomes" id="UP000198902">
    <property type="component" value="Unassembled WGS sequence"/>
</dbReference>
<accession>A0A0D6JNH6</accession>
<dbReference type="AlphaFoldDB" id="A0A0D6JNH6"/>
<organism evidence="2 3">
    <name type="scientific">Haloferax massiliensis</name>
    <dbReference type="NCBI Taxonomy" id="1476858"/>
    <lineage>
        <taxon>Archaea</taxon>
        <taxon>Methanobacteriati</taxon>
        <taxon>Methanobacteriota</taxon>
        <taxon>Stenosarchaea group</taxon>
        <taxon>Halobacteria</taxon>
        <taxon>Halobacteriales</taxon>
        <taxon>Haloferacaceae</taxon>
        <taxon>Haloferax</taxon>
    </lineage>
</organism>
<sequence length="37" mass="3837">MSDPHNEKVAEWASLLGASLPSARPDDPDLDTADSAG</sequence>
<protein>
    <submittedName>
        <fullName evidence="2">Uncharacterized protein</fullName>
    </submittedName>
</protein>